<gene>
    <name evidence="1" type="ORF">LCGC14_2182030</name>
</gene>
<dbReference type="EMBL" id="LAZR01028389">
    <property type="protein sequence ID" value="KKL62755.1"/>
    <property type="molecule type" value="Genomic_DNA"/>
</dbReference>
<evidence type="ECO:0000313" key="1">
    <source>
        <dbReference type="EMBL" id="KKL62755.1"/>
    </source>
</evidence>
<sequence length="293" mass="33300">MAANPEKTEIINMAISVLREGKTSSAGQFYDDITDAEFADYTTITGSGTQGKQRAVFQYEKNFKEVLRDMKPEFARQFADLNEEILINKEIANWLYLFELPTDFFNIVAQVSEDDRTVKYDKQVMTFDSYAHVVVGTDNQSWKCKVAHTAADANKPTTGVDYLTNWELFNTDPLFGATWVSGWAYKTSQDGKLLATSNYSNSDGDSAYIQYIPYVQAGINDKPEFYPDEFKRAFAVRLASALTKDVEKQNGLLARYNNYEKSQAFDTEDKDRFKGNIVPNQNIITARRTLVVK</sequence>
<name>A0A0F9FZL1_9ZZZZ</name>
<accession>A0A0F9FZL1</accession>
<organism evidence="1">
    <name type="scientific">marine sediment metagenome</name>
    <dbReference type="NCBI Taxonomy" id="412755"/>
    <lineage>
        <taxon>unclassified sequences</taxon>
        <taxon>metagenomes</taxon>
        <taxon>ecological metagenomes</taxon>
    </lineage>
</organism>
<reference evidence="1" key="1">
    <citation type="journal article" date="2015" name="Nature">
        <title>Complex archaea that bridge the gap between prokaryotes and eukaryotes.</title>
        <authorList>
            <person name="Spang A."/>
            <person name="Saw J.H."/>
            <person name="Jorgensen S.L."/>
            <person name="Zaremba-Niedzwiedzka K."/>
            <person name="Martijn J."/>
            <person name="Lind A.E."/>
            <person name="van Eijk R."/>
            <person name="Schleper C."/>
            <person name="Guy L."/>
            <person name="Ettema T.J."/>
        </authorList>
    </citation>
    <scope>NUCLEOTIDE SEQUENCE</scope>
</reference>
<proteinExistence type="predicted"/>
<protein>
    <submittedName>
        <fullName evidence="1">Uncharacterized protein</fullName>
    </submittedName>
</protein>
<comment type="caution">
    <text evidence="1">The sequence shown here is derived from an EMBL/GenBank/DDBJ whole genome shotgun (WGS) entry which is preliminary data.</text>
</comment>
<dbReference type="AlphaFoldDB" id="A0A0F9FZL1"/>